<organism evidence="1 2">
    <name type="scientific">Tetracentron sinense</name>
    <name type="common">Spur-leaf</name>
    <dbReference type="NCBI Taxonomy" id="13715"/>
    <lineage>
        <taxon>Eukaryota</taxon>
        <taxon>Viridiplantae</taxon>
        <taxon>Streptophyta</taxon>
        <taxon>Embryophyta</taxon>
        <taxon>Tracheophyta</taxon>
        <taxon>Spermatophyta</taxon>
        <taxon>Magnoliopsida</taxon>
        <taxon>Trochodendrales</taxon>
        <taxon>Trochodendraceae</taxon>
        <taxon>Tetracentron</taxon>
    </lineage>
</organism>
<dbReference type="AlphaFoldDB" id="A0A834YNB2"/>
<proteinExistence type="predicted"/>
<dbReference type="Proteomes" id="UP000655225">
    <property type="component" value="Unassembled WGS sequence"/>
</dbReference>
<dbReference type="OrthoDB" id="2449818at2759"/>
<gene>
    <name evidence="1" type="ORF">HHK36_025516</name>
</gene>
<dbReference type="InterPro" id="IPR039685">
    <property type="entry name" value="FANCE"/>
</dbReference>
<keyword evidence="2" id="KW-1185">Reference proteome</keyword>
<dbReference type="PANTHER" id="PTHR32094">
    <property type="entry name" value="FANCONI ANEMIA GROUP E PROTEIN"/>
    <property type="match status" value="1"/>
</dbReference>
<accession>A0A834YNB2</accession>
<dbReference type="EMBL" id="JABCRI010000019">
    <property type="protein sequence ID" value="KAF8388836.1"/>
    <property type="molecule type" value="Genomic_DNA"/>
</dbReference>
<reference evidence="1 2" key="1">
    <citation type="submission" date="2020-04" db="EMBL/GenBank/DDBJ databases">
        <title>Plant Genome Project.</title>
        <authorList>
            <person name="Zhang R.-G."/>
        </authorList>
    </citation>
    <scope>NUCLEOTIDE SEQUENCE [LARGE SCALE GENOMIC DNA]</scope>
    <source>
        <strain evidence="1">YNK0</strain>
        <tissue evidence="1">Leaf</tissue>
    </source>
</reference>
<dbReference type="GO" id="GO:0043240">
    <property type="term" value="C:Fanconi anaemia nuclear complex"/>
    <property type="evidence" value="ECO:0007669"/>
    <property type="project" value="InterPro"/>
</dbReference>
<protein>
    <recommendedName>
        <fullName evidence="3">Fanconi Anaemia group E protein C-terminal domain-containing protein</fullName>
    </recommendedName>
</protein>
<dbReference type="GO" id="GO:0036297">
    <property type="term" value="P:interstrand cross-link repair"/>
    <property type="evidence" value="ECO:0007669"/>
    <property type="project" value="InterPro"/>
</dbReference>
<sequence length="498" mass="55969">MFVFLKSPNIAQVGTFKLSIAALTKYYSKVFPTSNTPGVSLLDLCSSWVSVDYLTKPMDVFKEMSRILKPGDISQTLPYSRASFRNFFCSSSTGFVIPSWHCLLLQPLLLDKSNLDMDINCCRTFYPLLHITLVSNGEQNLTSLLLLFPSTLGENYSLPFSKSSNGVAKTRPNPLSVRVSCRSDKFKYAPTNPARDTRRMRIPSRTTGHRNRWMHSLSGFEASQIPAPIIGIEHRRAMKFKTAVMLVEQEVEAIQSFPDDSPQCGGGDPFAVLGLIEPWQSDDETASILLSHLLAGCEEDFSWPSQVLCSVILPKLLVLREPTSRVLVTVIIEYCKIHQRATVDALLFPLILHVEGINTPICDVVTRIIRECLHPAHVSAFFQKLLCGEKEAKRFVCLPYHECLIANELVWTEPLFTLLQNVLNHNVYLTQDSVDHIVSVVQELAERFSKSLKFTNFLLCFVTKCAPLLKSHKLSFTEAVERTNTFMTNSILSKLAGL</sequence>
<name>A0A834YNB2_TETSI</name>
<evidence type="ECO:0000313" key="2">
    <source>
        <dbReference type="Proteomes" id="UP000655225"/>
    </source>
</evidence>
<comment type="caution">
    <text evidence="1">The sequence shown here is derived from an EMBL/GenBank/DDBJ whole genome shotgun (WGS) entry which is preliminary data.</text>
</comment>
<evidence type="ECO:0000313" key="1">
    <source>
        <dbReference type="EMBL" id="KAF8388836.1"/>
    </source>
</evidence>
<evidence type="ECO:0008006" key="3">
    <source>
        <dbReference type="Google" id="ProtNLM"/>
    </source>
</evidence>
<dbReference type="PANTHER" id="PTHR32094:SF5">
    <property type="entry name" value="FANCONI ANEMIA GROUP E PROTEIN"/>
    <property type="match status" value="1"/>
</dbReference>
<dbReference type="Gene3D" id="1.25.40.480">
    <property type="match status" value="1"/>
</dbReference>